<name>A0A645EAQ6_9ZZZZ</name>
<reference evidence="2" key="1">
    <citation type="submission" date="2019-08" db="EMBL/GenBank/DDBJ databases">
        <authorList>
            <person name="Kucharzyk K."/>
            <person name="Murdoch R.W."/>
            <person name="Higgins S."/>
            <person name="Loffler F."/>
        </authorList>
    </citation>
    <scope>NUCLEOTIDE SEQUENCE</scope>
</reference>
<keyword evidence="1" id="KW-1133">Transmembrane helix</keyword>
<evidence type="ECO:0000313" key="2">
    <source>
        <dbReference type="EMBL" id="MPM98716.1"/>
    </source>
</evidence>
<comment type="caution">
    <text evidence="2">The sequence shown here is derived from an EMBL/GenBank/DDBJ whole genome shotgun (WGS) entry which is preliminary data.</text>
</comment>
<sequence length="68" mass="7428">MITGGVSVIIWRRLGVALGGIFGLYEIVPGFLFSALVIYIVSKLDKEPSQDIIDEFEKVKGLNSQTNA</sequence>
<evidence type="ECO:0008006" key="3">
    <source>
        <dbReference type="Google" id="ProtNLM"/>
    </source>
</evidence>
<dbReference type="AlphaFoldDB" id="A0A645EAQ6"/>
<organism evidence="2">
    <name type="scientific">bioreactor metagenome</name>
    <dbReference type="NCBI Taxonomy" id="1076179"/>
    <lineage>
        <taxon>unclassified sequences</taxon>
        <taxon>metagenomes</taxon>
        <taxon>ecological metagenomes</taxon>
    </lineage>
</organism>
<keyword evidence="1" id="KW-0472">Membrane</keyword>
<protein>
    <recommendedName>
        <fullName evidence="3">Sodium/proline symporter</fullName>
    </recommendedName>
</protein>
<proteinExistence type="predicted"/>
<feature type="transmembrane region" description="Helical" evidence="1">
    <location>
        <begin position="20"/>
        <end position="41"/>
    </location>
</feature>
<dbReference type="EMBL" id="VSSQ01044850">
    <property type="protein sequence ID" value="MPM98716.1"/>
    <property type="molecule type" value="Genomic_DNA"/>
</dbReference>
<keyword evidence="1" id="KW-0812">Transmembrane</keyword>
<evidence type="ECO:0000256" key="1">
    <source>
        <dbReference type="SAM" id="Phobius"/>
    </source>
</evidence>
<accession>A0A645EAQ6</accession>
<gene>
    <name evidence="2" type="ORF">SDC9_145905</name>
</gene>